<sequence length="113" mass="11549">MGDPVDEAAGALPVLRAIWDATGQSGVDLDDARPRGKVCRNMKNIGFGGIGTGGAAALDSTAVPVGDEMRRAWREVLRREGKLNESAHGVADIVAKTAAGGADGEAGRGHDGR</sequence>
<evidence type="ECO:0000313" key="2">
    <source>
        <dbReference type="Proteomes" id="UP000184363"/>
    </source>
</evidence>
<dbReference type="EMBL" id="FRAP01000003">
    <property type="protein sequence ID" value="SHK14394.1"/>
    <property type="molecule type" value="Genomic_DNA"/>
</dbReference>
<accession>A0A1M6Q2G9</accession>
<dbReference type="Proteomes" id="UP000184363">
    <property type="component" value="Unassembled WGS sequence"/>
</dbReference>
<evidence type="ECO:0000313" key="1">
    <source>
        <dbReference type="EMBL" id="SHK14394.1"/>
    </source>
</evidence>
<proteinExistence type="predicted"/>
<organism evidence="1 2">
    <name type="scientific">Pseudonocardia thermophila</name>
    <dbReference type="NCBI Taxonomy" id="1848"/>
    <lineage>
        <taxon>Bacteria</taxon>
        <taxon>Bacillati</taxon>
        <taxon>Actinomycetota</taxon>
        <taxon>Actinomycetes</taxon>
        <taxon>Pseudonocardiales</taxon>
        <taxon>Pseudonocardiaceae</taxon>
        <taxon>Pseudonocardia</taxon>
    </lineage>
</organism>
<dbReference type="AlphaFoldDB" id="A0A1M6Q2G9"/>
<keyword evidence="2" id="KW-1185">Reference proteome</keyword>
<dbReference type="RefSeq" id="WP_073455621.1">
    <property type="nucleotide sequence ID" value="NZ_FRAP01000003.1"/>
</dbReference>
<gene>
    <name evidence="1" type="ORF">SAMN05443637_10355</name>
</gene>
<dbReference type="OrthoDB" id="3634740at2"/>
<protein>
    <submittedName>
        <fullName evidence="1">Uncharacterized protein</fullName>
    </submittedName>
</protein>
<name>A0A1M6Q2G9_PSETH</name>
<reference evidence="1 2" key="1">
    <citation type="submission" date="2016-11" db="EMBL/GenBank/DDBJ databases">
        <authorList>
            <person name="Jaros S."/>
            <person name="Januszkiewicz K."/>
            <person name="Wedrychowicz H."/>
        </authorList>
    </citation>
    <scope>NUCLEOTIDE SEQUENCE [LARGE SCALE GENOMIC DNA]</scope>
    <source>
        <strain evidence="1 2">DSM 43832</strain>
    </source>
</reference>
<dbReference type="STRING" id="1848.SAMN05443637_10355"/>